<evidence type="ECO:0000313" key="5">
    <source>
        <dbReference type="Proteomes" id="UP001589783"/>
    </source>
</evidence>
<gene>
    <name evidence="4" type="ORF">ACFFJD_09950</name>
</gene>
<proteinExistence type="predicted"/>
<dbReference type="PROSITE" id="PS51257">
    <property type="entry name" value="PROKAR_LIPOPROTEIN"/>
    <property type="match status" value="1"/>
</dbReference>
<sequence>MALLLLRSVRRVRSVAVLLVLALAAALVACTTEDDGPRRIAQDFLREFSAQQFTAAAARTTAPGRAEPVLSAAWSGLEAQGMSARTGRVRMDQDIAEVDVTYTWRLPGDREWTYPATITMGRSDAGWAVRWASTDVHPALGADQRLALSTFAPPRAAVNEADGSEVMGTGTVVAISFDAAAAAAEGSVIDSANRLVTVLGPLLEGLTVQGLAERATASAEPLPLGTISSVDFDRLRDQLAVPGVRTQEQAVLVNRAPGFATAVLDQVRTRVADGMGGESGWRISVLNPNGLVADVLEDHPATPAPAVALTLSRSVQDAAQRAVNVVGRQAMMVVMQASTGKLLAIAQNPAADRGGLLATMGTYPPGSTFKMVTSAAAMSAGMVTPESIVPCPGEIQIGPRLIPNYNGFSLGPVPLQRAFANSCNTSFADLAARMGASDLAHAAAAMGLGAQYEIAGIDSAAGSVPIEPDLVLRAEDGFGQGTVLSTPLGMAIVAATAATGHAPVPVLINGRETTVVGPRPELKPDIYAALRPMMRQVVTEGTATSIAGMGAVYGKTGEAEVAGGSHAWFAGYRGDLAFATLIVLGGDSTNAVNVTRDFLTMLPPGR</sequence>
<feature type="domain" description="Penicillin-binding protein transpeptidase" evidence="2">
    <location>
        <begin position="331"/>
        <end position="579"/>
    </location>
</feature>
<keyword evidence="5" id="KW-1185">Reference proteome</keyword>
<dbReference type="InterPro" id="IPR001460">
    <property type="entry name" value="PCN-bd_Tpept"/>
</dbReference>
<evidence type="ECO:0000256" key="1">
    <source>
        <dbReference type="SAM" id="SignalP"/>
    </source>
</evidence>
<protein>
    <submittedName>
        <fullName evidence="4">Penicillin-binding transpeptidase domain-containing protein</fullName>
    </submittedName>
</protein>
<organism evidence="4 5">
    <name type="scientific">Gordonia phosphorivorans</name>
    <dbReference type="NCBI Taxonomy" id="1056982"/>
    <lineage>
        <taxon>Bacteria</taxon>
        <taxon>Bacillati</taxon>
        <taxon>Actinomycetota</taxon>
        <taxon>Actinomycetes</taxon>
        <taxon>Mycobacteriales</taxon>
        <taxon>Gordoniaceae</taxon>
        <taxon>Gordonia</taxon>
    </lineage>
</organism>
<dbReference type="PANTHER" id="PTHR30627">
    <property type="entry name" value="PEPTIDOGLYCAN D,D-TRANSPEPTIDASE"/>
    <property type="match status" value="1"/>
</dbReference>
<dbReference type="InterPro" id="IPR007887">
    <property type="entry name" value="MecA_N"/>
</dbReference>
<keyword evidence="1" id="KW-0732">Signal</keyword>
<dbReference type="Proteomes" id="UP001589783">
    <property type="component" value="Unassembled WGS sequence"/>
</dbReference>
<reference evidence="4 5" key="1">
    <citation type="submission" date="2024-09" db="EMBL/GenBank/DDBJ databases">
        <authorList>
            <person name="Sun Q."/>
            <person name="Mori K."/>
        </authorList>
    </citation>
    <scope>NUCLEOTIDE SEQUENCE [LARGE SCALE GENOMIC DNA]</scope>
    <source>
        <strain evidence="4 5">CCM 7957</strain>
    </source>
</reference>
<dbReference type="PANTHER" id="PTHR30627:SF24">
    <property type="entry name" value="PENICILLIN-BINDING PROTEIN 4B"/>
    <property type="match status" value="1"/>
</dbReference>
<feature type="signal peptide" evidence="1">
    <location>
        <begin position="1"/>
        <end position="29"/>
    </location>
</feature>
<dbReference type="InterPro" id="IPR050515">
    <property type="entry name" value="Beta-lactam/transpept"/>
</dbReference>
<dbReference type="Pfam" id="PF05223">
    <property type="entry name" value="MecA_N"/>
    <property type="match status" value="1"/>
</dbReference>
<comment type="caution">
    <text evidence="4">The sequence shown here is derived from an EMBL/GenBank/DDBJ whole genome shotgun (WGS) entry which is preliminary data.</text>
</comment>
<dbReference type="RefSeq" id="WP_382363636.1">
    <property type="nucleotide sequence ID" value="NZ_JBHLWV010000020.1"/>
</dbReference>
<dbReference type="SUPFAM" id="SSF56601">
    <property type="entry name" value="beta-lactamase/transpeptidase-like"/>
    <property type="match status" value="1"/>
</dbReference>
<feature type="domain" description="NTF2-like N-terminal transpeptidase" evidence="3">
    <location>
        <begin position="37"/>
        <end position="144"/>
    </location>
</feature>
<name>A0ABV6H8F4_9ACTN</name>
<dbReference type="Pfam" id="PF00905">
    <property type="entry name" value="Transpeptidase"/>
    <property type="match status" value="1"/>
</dbReference>
<dbReference type="InterPro" id="IPR012338">
    <property type="entry name" value="Beta-lactam/transpept-like"/>
</dbReference>
<evidence type="ECO:0000313" key="4">
    <source>
        <dbReference type="EMBL" id="MFC0315171.1"/>
    </source>
</evidence>
<accession>A0ABV6H8F4</accession>
<dbReference type="EMBL" id="JBHLWV010000020">
    <property type="protein sequence ID" value="MFC0315171.1"/>
    <property type="molecule type" value="Genomic_DNA"/>
</dbReference>
<evidence type="ECO:0000259" key="2">
    <source>
        <dbReference type="Pfam" id="PF00905"/>
    </source>
</evidence>
<feature type="chain" id="PRO_5045258164" evidence="1">
    <location>
        <begin position="30"/>
        <end position="606"/>
    </location>
</feature>
<evidence type="ECO:0000259" key="3">
    <source>
        <dbReference type="Pfam" id="PF05223"/>
    </source>
</evidence>
<dbReference type="Gene3D" id="3.40.710.10">
    <property type="entry name" value="DD-peptidase/beta-lactamase superfamily"/>
    <property type="match status" value="1"/>
</dbReference>